<feature type="non-terminal residue" evidence="2">
    <location>
        <position position="1"/>
    </location>
</feature>
<accession>A0AA40FIW6</accession>
<keyword evidence="3" id="KW-1185">Reference proteome</keyword>
<protein>
    <submittedName>
        <fullName evidence="2">Uncharacterized protein</fullName>
    </submittedName>
</protein>
<proteinExistence type="predicted"/>
<feature type="region of interest" description="Disordered" evidence="1">
    <location>
        <begin position="65"/>
        <end position="124"/>
    </location>
</feature>
<dbReference type="Proteomes" id="UP001177670">
    <property type="component" value="Unassembled WGS sequence"/>
</dbReference>
<dbReference type="AlphaFoldDB" id="A0AA40FIW6"/>
<evidence type="ECO:0000256" key="1">
    <source>
        <dbReference type="SAM" id="MobiDB-lite"/>
    </source>
</evidence>
<evidence type="ECO:0000313" key="3">
    <source>
        <dbReference type="Proteomes" id="UP001177670"/>
    </source>
</evidence>
<name>A0AA40FIW6_9HYME</name>
<sequence length="124" mass="13750">METDSDVIKSSDELPEVVNERCHARVAVKPGFIQNLFQPGDISLAAGGEGGEEIFIQGSLTNFRGSSSGDEKMQNDEQNCSKTEVRIPSNRRIQPHPRTRGENSRGKFSRIFIEGKKMQGDGQR</sequence>
<reference evidence="2" key="1">
    <citation type="submission" date="2021-10" db="EMBL/GenBank/DDBJ databases">
        <title>Melipona bicolor Genome sequencing and assembly.</title>
        <authorList>
            <person name="Araujo N.S."/>
            <person name="Arias M.C."/>
        </authorList>
    </citation>
    <scope>NUCLEOTIDE SEQUENCE</scope>
    <source>
        <strain evidence="2">USP_2M_L1-L4_2017</strain>
        <tissue evidence="2">Whole body</tissue>
    </source>
</reference>
<feature type="compositionally biased region" description="Basic and acidic residues" evidence="1">
    <location>
        <begin position="113"/>
        <end position="124"/>
    </location>
</feature>
<organism evidence="2 3">
    <name type="scientific">Melipona bicolor</name>
    <dbReference type="NCBI Taxonomy" id="60889"/>
    <lineage>
        <taxon>Eukaryota</taxon>
        <taxon>Metazoa</taxon>
        <taxon>Ecdysozoa</taxon>
        <taxon>Arthropoda</taxon>
        <taxon>Hexapoda</taxon>
        <taxon>Insecta</taxon>
        <taxon>Pterygota</taxon>
        <taxon>Neoptera</taxon>
        <taxon>Endopterygota</taxon>
        <taxon>Hymenoptera</taxon>
        <taxon>Apocrita</taxon>
        <taxon>Aculeata</taxon>
        <taxon>Apoidea</taxon>
        <taxon>Anthophila</taxon>
        <taxon>Apidae</taxon>
        <taxon>Melipona</taxon>
    </lineage>
</organism>
<gene>
    <name evidence="2" type="ORF">K0M31_012982</name>
</gene>
<comment type="caution">
    <text evidence="2">The sequence shown here is derived from an EMBL/GenBank/DDBJ whole genome shotgun (WGS) entry which is preliminary data.</text>
</comment>
<evidence type="ECO:0000313" key="2">
    <source>
        <dbReference type="EMBL" id="KAK1119909.1"/>
    </source>
</evidence>
<dbReference type="EMBL" id="JAHYIQ010000034">
    <property type="protein sequence ID" value="KAK1119909.1"/>
    <property type="molecule type" value="Genomic_DNA"/>
</dbReference>